<dbReference type="InterPro" id="IPR036875">
    <property type="entry name" value="Znf_CCHC_sf"/>
</dbReference>
<dbReference type="InterPro" id="IPR018061">
    <property type="entry name" value="Retropepsins"/>
</dbReference>
<dbReference type="PROSITE" id="PS00141">
    <property type="entry name" value="ASP_PROTEASE"/>
    <property type="match status" value="1"/>
</dbReference>
<dbReference type="PANTHER" id="PTHR33064:SF37">
    <property type="entry name" value="RIBONUCLEASE H"/>
    <property type="match status" value="1"/>
</dbReference>
<dbReference type="GO" id="GO:0006508">
    <property type="term" value="P:proteolysis"/>
    <property type="evidence" value="ECO:0007669"/>
    <property type="project" value="InterPro"/>
</dbReference>
<dbReference type="InterPro" id="IPR043502">
    <property type="entry name" value="DNA/RNA_pol_sf"/>
</dbReference>
<evidence type="ECO:0000259" key="2">
    <source>
        <dbReference type="PROSITE" id="PS50175"/>
    </source>
</evidence>
<dbReference type="Proteomes" id="UP000694892">
    <property type="component" value="Chromosome 2S"/>
</dbReference>
<dbReference type="Gene3D" id="2.40.70.10">
    <property type="entry name" value="Acid Proteases"/>
    <property type="match status" value="1"/>
</dbReference>
<dbReference type="AlphaFoldDB" id="A0A974HVQ5"/>
<dbReference type="Gene3D" id="3.10.10.10">
    <property type="entry name" value="HIV Type 1 Reverse Transcriptase, subunit A, domain 1"/>
    <property type="match status" value="1"/>
</dbReference>
<dbReference type="GO" id="GO:0003676">
    <property type="term" value="F:nucleic acid binding"/>
    <property type="evidence" value="ECO:0007669"/>
    <property type="project" value="InterPro"/>
</dbReference>
<gene>
    <name evidence="3" type="ORF">XELAEV_18014773mg</name>
</gene>
<dbReference type="PANTHER" id="PTHR33064">
    <property type="entry name" value="POL PROTEIN"/>
    <property type="match status" value="1"/>
</dbReference>
<dbReference type="Pfam" id="PF00077">
    <property type="entry name" value="RVP"/>
    <property type="match status" value="1"/>
</dbReference>
<feature type="domain" description="Peptidase A2" evidence="2">
    <location>
        <begin position="330"/>
        <end position="406"/>
    </location>
</feature>
<name>A0A974HVQ5_XENLA</name>
<dbReference type="InterPro" id="IPR000477">
    <property type="entry name" value="RT_dom"/>
</dbReference>
<evidence type="ECO:0000313" key="3">
    <source>
        <dbReference type="EMBL" id="OCT91711.1"/>
    </source>
</evidence>
<proteinExistence type="predicted"/>
<protein>
    <recommendedName>
        <fullName evidence="2">Peptidase A2 domain-containing protein</fullName>
    </recommendedName>
</protein>
<dbReference type="Gene3D" id="3.10.20.370">
    <property type="match status" value="1"/>
</dbReference>
<dbReference type="InterPro" id="IPR021109">
    <property type="entry name" value="Peptidase_aspartic_dom_sf"/>
</dbReference>
<evidence type="ECO:0000256" key="1">
    <source>
        <dbReference type="ARBA" id="ARBA00022801"/>
    </source>
</evidence>
<organism evidence="3 4">
    <name type="scientific">Xenopus laevis</name>
    <name type="common">African clawed frog</name>
    <dbReference type="NCBI Taxonomy" id="8355"/>
    <lineage>
        <taxon>Eukaryota</taxon>
        <taxon>Metazoa</taxon>
        <taxon>Chordata</taxon>
        <taxon>Craniata</taxon>
        <taxon>Vertebrata</taxon>
        <taxon>Euteleostomi</taxon>
        <taxon>Amphibia</taxon>
        <taxon>Batrachia</taxon>
        <taxon>Anura</taxon>
        <taxon>Pipoidea</taxon>
        <taxon>Pipidae</taxon>
        <taxon>Xenopodinae</taxon>
        <taxon>Xenopus</taxon>
        <taxon>Xenopus</taxon>
    </lineage>
</organism>
<dbReference type="PROSITE" id="PS50175">
    <property type="entry name" value="ASP_PROT_RETROV"/>
    <property type="match status" value="1"/>
</dbReference>
<dbReference type="SUPFAM" id="SSF56672">
    <property type="entry name" value="DNA/RNA polymerases"/>
    <property type="match status" value="1"/>
</dbReference>
<dbReference type="SUPFAM" id="SSF57756">
    <property type="entry name" value="Retrovirus zinc finger-like domains"/>
    <property type="match status" value="1"/>
</dbReference>
<dbReference type="EMBL" id="CM004469">
    <property type="protein sequence ID" value="OCT91711.1"/>
    <property type="molecule type" value="Genomic_DNA"/>
</dbReference>
<sequence length="778" mass="85826">MKSTYGGGTVKPLKDWHKWSSGLEWSIPKEGTFEVWIWEKFVHASDKTDYCRLGKSDLVILCEARGISIIDKSKLECIETLERDDFQQGPEGHYGRYGGGGKEFCKQLTDKMPTMYSVVSPFQFMTAIQGPDKDASVYWWKLKQGVTDAGFEPGPDALENTQPVSPIHLMLKAKFLAGLAHSMSSHSLMATIQAIELDLHARKEAKSAKIMAALELIAQDHHPYTRKKKLTKRTNITCFNRDQKGHLARHCPENEDKKEQILLPYAHNPNPGKSYRRTQGPPGTYPFIPDPETVKTIGAATQSHSFAHLGKGKPVSAHVNLFLEELPYPLSCLIDTGAARTVLKTQDLKGRIPLSGNTTPTIGLTGHPVTLRETKPLSCRLGQHTEAVRSLLVSDDVPINLLGADILSEIQANITYTPEGVVVTSALTDKLLCAVVAVLYTGETGTHFSLDVLAEVDPKVLAVDKYDVSLLPVPPATIRIAPGCVLPNLPQYPLSIAQMDSLKIQIDRYLQIGVLTPTQSPCNTHLFPVAKKSAKGQEVTYRMVHDLRAINKIIVSDAPLVPNTHTLLASIPPEASYFSVIDLSNAFFSIPLDPQCQYIFAFSFQGRQLTWTRLPQGSMTSPSEYSCKLKDLIQELSRAQGLPSYDLPFYLFCHESKGHATGVLTQLHGSRYRPIMYSSTELDPVIKGSPGCVRAPPACAVLLQKVGDIVLDSPLTLLIPHSVQEILNQVQTKHLSAARLTKYEVTPYRCTRRFTILNPASLLLTHSNSVEEGGMKGL</sequence>
<accession>A0A974HVQ5</accession>
<dbReference type="InterPro" id="IPR051320">
    <property type="entry name" value="Viral_Replic_Matur_Polypro"/>
</dbReference>
<dbReference type="InterPro" id="IPR001969">
    <property type="entry name" value="Aspartic_peptidase_AS"/>
</dbReference>
<keyword evidence="1" id="KW-0378">Hydrolase</keyword>
<dbReference type="Pfam" id="PF00078">
    <property type="entry name" value="RVT_1"/>
    <property type="match status" value="1"/>
</dbReference>
<reference evidence="4" key="1">
    <citation type="journal article" date="2016" name="Nature">
        <title>Genome evolution in the allotetraploid frog Xenopus laevis.</title>
        <authorList>
            <person name="Session A.M."/>
            <person name="Uno Y."/>
            <person name="Kwon T."/>
            <person name="Chapman J.A."/>
            <person name="Toyoda A."/>
            <person name="Takahashi S."/>
            <person name="Fukui A."/>
            <person name="Hikosaka A."/>
            <person name="Suzuki A."/>
            <person name="Kondo M."/>
            <person name="van Heeringen S.J."/>
            <person name="Quigley I."/>
            <person name="Heinz S."/>
            <person name="Ogino H."/>
            <person name="Ochi H."/>
            <person name="Hellsten U."/>
            <person name="Lyons J.B."/>
            <person name="Simakov O."/>
            <person name="Putnam N."/>
            <person name="Stites J."/>
            <person name="Kuroki Y."/>
            <person name="Tanaka T."/>
            <person name="Michiue T."/>
            <person name="Watanabe M."/>
            <person name="Bogdanovic O."/>
            <person name="Lister R."/>
            <person name="Georgiou G."/>
            <person name="Paranjpe S.S."/>
            <person name="van Kruijsbergen I."/>
            <person name="Shu S."/>
            <person name="Carlson J."/>
            <person name="Kinoshita T."/>
            <person name="Ohta Y."/>
            <person name="Mawaribuchi S."/>
            <person name="Jenkins J."/>
            <person name="Grimwood J."/>
            <person name="Schmutz J."/>
            <person name="Mitros T."/>
            <person name="Mozaffari S.V."/>
            <person name="Suzuki Y."/>
            <person name="Haramoto Y."/>
            <person name="Yamamoto T.S."/>
            <person name="Takagi C."/>
            <person name="Heald R."/>
            <person name="Miller K."/>
            <person name="Haudenschild C."/>
            <person name="Kitzman J."/>
            <person name="Nakayama T."/>
            <person name="Izutsu Y."/>
            <person name="Robert J."/>
            <person name="Fortriede J."/>
            <person name="Burns K."/>
            <person name="Lotay V."/>
            <person name="Karimi K."/>
            <person name="Yasuoka Y."/>
            <person name="Dichmann D.S."/>
            <person name="Flajnik M.F."/>
            <person name="Houston D.W."/>
            <person name="Shendure J."/>
            <person name="DuPasquier L."/>
            <person name="Vize P.D."/>
            <person name="Zorn A.M."/>
            <person name="Ito M."/>
            <person name="Marcotte E.M."/>
            <person name="Wallingford J.B."/>
            <person name="Ito Y."/>
            <person name="Asashima M."/>
            <person name="Ueno N."/>
            <person name="Matsuda Y."/>
            <person name="Veenstra G.J."/>
            <person name="Fujiyama A."/>
            <person name="Harland R.M."/>
            <person name="Taira M."/>
            <person name="Rokhsar D.S."/>
        </authorList>
    </citation>
    <scope>NUCLEOTIDE SEQUENCE [LARGE SCALE GENOMIC DNA]</scope>
    <source>
        <strain evidence="4">J</strain>
    </source>
</reference>
<dbReference type="GO" id="GO:0004190">
    <property type="term" value="F:aspartic-type endopeptidase activity"/>
    <property type="evidence" value="ECO:0007669"/>
    <property type="project" value="InterPro"/>
</dbReference>
<evidence type="ECO:0000313" key="4">
    <source>
        <dbReference type="Proteomes" id="UP000694892"/>
    </source>
</evidence>
<dbReference type="InterPro" id="IPR001995">
    <property type="entry name" value="Peptidase_A2_cat"/>
</dbReference>
<dbReference type="GO" id="GO:0008270">
    <property type="term" value="F:zinc ion binding"/>
    <property type="evidence" value="ECO:0007669"/>
    <property type="project" value="InterPro"/>
</dbReference>
<dbReference type="SUPFAM" id="SSF50630">
    <property type="entry name" value="Acid proteases"/>
    <property type="match status" value="1"/>
</dbReference>